<protein>
    <submittedName>
        <fullName evidence="1">DNA primase</fullName>
    </submittedName>
</protein>
<evidence type="ECO:0000313" key="1">
    <source>
        <dbReference type="EMBL" id="QBK92445.1"/>
    </source>
</evidence>
<proteinExistence type="predicted"/>
<sequence length="402" mass="47194">MSYRIINDKRWYYKLYNGLFTTSPFITSGIVISLEDSNVHRLFALFDDHIELFKYIIAFEPERRCFYEVITQNQKHKYDIDIKGQSYEFANAILDDLLRSIDKVYKDVFNVDLKDNILVYQSHGTNKFSYHVIIDGYCLSTSKECEKIYQLTIKLMESQYAEYIDSSVYKSTQQMRLLWSHKAKSDRTKHLMTKFKFRGETQDVSKRVNRKEKQEEHLTLLTMFTESLVSVTHSCILISMDIEKQEKVLYDTVEHDSDLIYSIFVKSLKDKNPFKLLSEKGSLVLLKRMFPSYCNVCSRVHENENPYLVISGGVIYFDCRRSDGERQTVGYLESIDKSIANKEECIPTSEPISIWYRSIINKISENDTVNEYGSVQRCFKKRTTQSLSRFDSLMLCGNEFSS</sequence>
<accession>A0A481ZAE3</accession>
<reference evidence="1" key="1">
    <citation type="journal article" date="2019" name="MBio">
        <title>Virus Genomes from Deep Sea Sediments Expand the Ocean Megavirome and Support Independent Origins of Viral Gigantism.</title>
        <authorList>
            <person name="Backstrom D."/>
            <person name="Yutin N."/>
            <person name="Jorgensen S.L."/>
            <person name="Dharamshi J."/>
            <person name="Homa F."/>
            <person name="Zaremba-Niedwiedzka K."/>
            <person name="Spang A."/>
            <person name="Wolf Y.I."/>
            <person name="Koonin E.V."/>
            <person name="Ettema T.J."/>
        </authorList>
    </citation>
    <scope>NUCLEOTIDE SEQUENCE</scope>
</reference>
<gene>
    <name evidence="1" type="ORF">LCPAC401_00830</name>
</gene>
<organism evidence="1">
    <name type="scientific">Pithovirus LCPAC401</name>
    <dbReference type="NCBI Taxonomy" id="2506595"/>
    <lineage>
        <taxon>Viruses</taxon>
        <taxon>Pithoviruses</taxon>
    </lineage>
</organism>
<dbReference type="EMBL" id="MK500577">
    <property type="protein sequence ID" value="QBK92445.1"/>
    <property type="molecule type" value="Genomic_DNA"/>
</dbReference>
<name>A0A481ZAE3_9VIRU</name>